<organism evidence="1 2">
    <name type="scientific">Caerostris darwini</name>
    <dbReference type="NCBI Taxonomy" id="1538125"/>
    <lineage>
        <taxon>Eukaryota</taxon>
        <taxon>Metazoa</taxon>
        <taxon>Ecdysozoa</taxon>
        <taxon>Arthropoda</taxon>
        <taxon>Chelicerata</taxon>
        <taxon>Arachnida</taxon>
        <taxon>Araneae</taxon>
        <taxon>Araneomorphae</taxon>
        <taxon>Entelegynae</taxon>
        <taxon>Araneoidea</taxon>
        <taxon>Araneidae</taxon>
        <taxon>Caerostris</taxon>
    </lineage>
</organism>
<gene>
    <name evidence="1" type="ORF">CDAR_454761</name>
</gene>
<dbReference type="EMBL" id="BPLQ01010387">
    <property type="protein sequence ID" value="GIY50442.1"/>
    <property type="molecule type" value="Genomic_DNA"/>
</dbReference>
<name>A0AAV4TZ70_9ARAC</name>
<reference evidence="1 2" key="1">
    <citation type="submission" date="2021-06" db="EMBL/GenBank/DDBJ databases">
        <title>Caerostris darwini draft genome.</title>
        <authorList>
            <person name="Kono N."/>
            <person name="Arakawa K."/>
        </authorList>
    </citation>
    <scope>NUCLEOTIDE SEQUENCE [LARGE SCALE GENOMIC DNA]</scope>
</reference>
<dbReference type="AlphaFoldDB" id="A0AAV4TZ70"/>
<evidence type="ECO:0000313" key="2">
    <source>
        <dbReference type="Proteomes" id="UP001054837"/>
    </source>
</evidence>
<accession>A0AAV4TZ70</accession>
<keyword evidence="2" id="KW-1185">Reference proteome</keyword>
<proteinExistence type="predicted"/>
<dbReference type="Proteomes" id="UP001054837">
    <property type="component" value="Unassembled WGS sequence"/>
</dbReference>
<protein>
    <submittedName>
        <fullName evidence="1">Uncharacterized protein</fullName>
    </submittedName>
</protein>
<sequence>MIHKQFKFIKPREIFGDFGRNRPELASFPMTATLSSNAGSFRLENCSSGIWRDSEEAIVEFFIEQKWLLIPRGLVFIFLAFEQSMLLLQRVCALIDTISVFAAPSTLDPLIPLAPLSLGIQSLARLISTNNNPTQIKIHFKRHGRQ</sequence>
<comment type="caution">
    <text evidence="1">The sequence shown here is derived from an EMBL/GenBank/DDBJ whole genome shotgun (WGS) entry which is preliminary data.</text>
</comment>
<evidence type="ECO:0000313" key="1">
    <source>
        <dbReference type="EMBL" id="GIY50442.1"/>
    </source>
</evidence>